<dbReference type="EMBL" id="GL442450">
    <property type="protein sequence ID" value="EFN63424.1"/>
    <property type="molecule type" value="Genomic_DNA"/>
</dbReference>
<accession>E2AT20</accession>
<proteinExistence type="predicted"/>
<evidence type="ECO:0000313" key="3">
    <source>
        <dbReference type="Proteomes" id="UP000000311"/>
    </source>
</evidence>
<dbReference type="Proteomes" id="UP000000311">
    <property type="component" value="Unassembled WGS sequence"/>
</dbReference>
<sequence length="91" mass="10072">MEVDDESNDEASASRSAKKLKSSADDIIISQSFGYRIIEFVSVFSALADILVCKQCKRKVSFGQSVDYKRLGIPRRKSKESTLNSCSAAIF</sequence>
<reference evidence="2 3" key="1">
    <citation type="journal article" date="2010" name="Science">
        <title>Genomic comparison of the ants Camponotus floridanus and Harpegnathos saltator.</title>
        <authorList>
            <person name="Bonasio R."/>
            <person name="Zhang G."/>
            <person name="Ye C."/>
            <person name="Mutti N.S."/>
            <person name="Fang X."/>
            <person name="Qin N."/>
            <person name="Donahue G."/>
            <person name="Yang P."/>
            <person name="Li Q."/>
            <person name="Li C."/>
            <person name="Zhang P."/>
            <person name="Huang Z."/>
            <person name="Berger S.L."/>
            <person name="Reinberg D."/>
            <person name="Wang J."/>
            <person name="Liebig J."/>
        </authorList>
    </citation>
    <scope>NUCLEOTIDE SEQUENCE [LARGE SCALE GENOMIC DNA]</scope>
    <source>
        <strain evidence="3">C129</strain>
    </source>
</reference>
<protein>
    <submittedName>
        <fullName evidence="2">Uncharacterized protein</fullName>
    </submittedName>
</protein>
<keyword evidence="3" id="KW-1185">Reference proteome</keyword>
<dbReference type="AlphaFoldDB" id="E2AT20"/>
<evidence type="ECO:0000256" key="1">
    <source>
        <dbReference type="SAM" id="MobiDB-lite"/>
    </source>
</evidence>
<gene>
    <name evidence="2" type="ORF">EAG_13283</name>
</gene>
<organism evidence="3">
    <name type="scientific">Camponotus floridanus</name>
    <name type="common">Florida carpenter ant</name>
    <dbReference type="NCBI Taxonomy" id="104421"/>
    <lineage>
        <taxon>Eukaryota</taxon>
        <taxon>Metazoa</taxon>
        <taxon>Ecdysozoa</taxon>
        <taxon>Arthropoda</taxon>
        <taxon>Hexapoda</taxon>
        <taxon>Insecta</taxon>
        <taxon>Pterygota</taxon>
        <taxon>Neoptera</taxon>
        <taxon>Endopterygota</taxon>
        <taxon>Hymenoptera</taxon>
        <taxon>Apocrita</taxon>
        <taxon>Aculeata</taxon>
        <taxon>Formicoidea</taxon>
        <taxon>Formicidae</taxon>
        <taxon>Formicinae</taxon>
        <taxon>Camponotus</taxon>
    </lineage>
</organism>
<dbReference type="OrthoDB" id="8191111at2759"/>
<dbReference type="InParanoid" id="E2AT20"/>
<name>E2AT20_CAMFO</name>
<evidence type="ECO:0000313" key="2">
    <source>
        <dbReference type="EMBL" id="EFN63424.1"/>
    </source>
</evidence>
<feature type="region of interest" description="Disordered" evidence="1">
    <location>
        <begin position="1"/>
        <end position="22"/>
    </location>
</feature>